<keyword evidence="3" id="KW-1185">Reference proteome</keyword>
<protein>
    <submittedName>
        <fullName evidence="2">Uncharacterized protein</fullName>
    </submittedName>
</protein>
<dbReference type="AlphaFoldDB" id="A0A2K8P7U0"/>
<organism evidence="2 3">
    <name type="scientific">Streptomyces lavendulae subsp. lavendulae</name>
    <dbReference type="NCBI Taxonomy" id="58340"/>
    <lineage>
        <taxon>Bacteria</taxon>
        <taxon>Bacillati</taxon>
        <taxon>Actinomycetota</taxon>
        <taxon>Actinomycetes</taxon>
        <taxon>Kitasatosporales</taxon>
        <taxon>Streptomycetaceae</taxon>
        <taxon>Streptomyces</taxon>
    </lineage>
</organism>
<dbReference type="RefSeq" id="WP_158740519.1">
    <property type="nucleotide sequence ID" value="NZ_CP024985.1"/>
</dbReference>
<evidence type="ECO:0000313" key="2">
    <source>
        <dbReference type="EMBL" id="ATZ22200.1"/>
    </source>
</evidence>
<accession>A0A2K8P7U0</accession>
<dbReference type="GeneID" id="49389066"/>
<gene>
    <name evidence="2" type="ORF">SLAV_01355</name>
</gene>
<sequence>MSGWCREESRRGRRLPLIRAVDATCALLADGHPAVLAGTEGEAFTPTLQREYPSLLAGRTDHHIIALPGPEGTPGWAAVEPHLTHAPPHPGTPPHPDHHPRAGRRQGREELERVWKAS</sequence>
<evidence type="ECO:0000313" key="3">
    <source>
        <dbReference type="Proteomes" id="UP000231791"/>
    </source>
</evidence>
<evidence type="ECO:0000256" key="1">
    <source>
        <dbReference type="SAM" id="MobiDB-lite"/>
    </source>
</evidence>
<dbReference type="OrthoDB" id="4237225at2"/>
<name>A0A2K8P7U0_STRLA</name>
<dbReference type="KEGG" id="slx:SLAV_01355"/>
<proteinExistence type="predicted"/>
<feature type="region of interest" description="Disordered" evidence="1">
    <location>
        <begin position="68"/>
        <end position="118"/>
    </location>
</feature>
<reference evidence="2 3" key="1">
    <citation type="submission" date="2017-11" db="EMBL/GenBank/DDBJ databases">
        <title>Complete genome sequence of Streptomyces lavendulae subsp. lavendulae CCM 3239 (formerly 'Streptomyces aureofaciens CCM 3239'), the producer of the angucycline-type antibiotic auricin.</title>
        <authorList>
            <person name="Busche T."/>
            <person name="Novakova R."/>
            <person name="Al'Dilaimi A."/>
            <person name="Homerova D."/>
            <person name="Feckova L."/>
            <person name="Rezuchova B."/>
            <person name="Mingyar E."/>
            <person name="Csolleiova D."/>
            <person name="Bekeova C."/>
            <person name="Winkler A."/>
            <person name="Sevcikova B."/>
            <person name="Kalinowski J."/>
            <person name="Kormanec J."/>
            <person name="Ruckert C."/>
        </authorList>
    </citation>
    <scope>NUCLEOTIDE SEQUENCE [LARGE SCALE GENOMIC DNA]</scope>
    <source>
        <strain evidence="2 3">CCM 3239</strain>
    </source>
</reference>
<feature type="compositionally biased region" description="Basic and acidic residues" evidence="1">
    <location>
        <begin position="95"/>
        <end position="118"/>
    </location>
</feature>
<dbReference type="Proteomes" id="UP000231791">
    <property type="component" value="Chromosome"/>
</dbReference>
<dbReference type="EMBL" id="CP024985">
    <property type="protein sequence ID" value="ATZ22200.1"/>
    <property type="molecule type" value="Genomic_DNA"/>
</dbReference>